<evidence type="ECO:0000256" key="11">
    <source>
        <dbReference type="ARBA" id="ARBA00022842"/>
    </source>
</evidence>
<dbReference type="AlphaFoldDB" id="A0AAE0S2Q1"/>
<keyword evidence="6" id="KW-0963">Cytoplasm</keyword>
<dbReference type="CDD" id="cd06590">
    <property type="entry name" value="RNase_HII_bacteria_HIII_like"/>
    <property type="match status" value="1"/>
</dbReference>
<evidence type="ECO:0000313" key="16">
    <source>
        <dbReference type="Proteomes" id="UP001195483"/>
    </source>
</evidence>
<evidence type="ECO:0000256" key="7">
    <source>
        <dbReference type="ARBA" id="ARBA00022722"/>
    </source>
</evidence>
<comment type="caution">
    <text evidence="15">The sequence shown here is derived from an EMBL/GenBank/DDBJ whole genome shotgun (WGS) entry which is preliminary data.</text>
</comment>
<evidence type="ECO:0000256" key="13">
    <source>
        <dbReference type="RuleBase" id="RU003515"/>
    </source>
</evidence>
<feature type="binding site" evidence="12">
    <location>
        <position position="91"/>
    </location>
    <ligand>
        <name>a divalent metal cation</name>
        <dbReference type="ChEBI" id="CHEBI:60240"/>
    </ligand>
</feature>
<keyword evidence="16" id="KW-1185">Reference proteome</keyword>
<dbReference type="PROSITE" id="PS51975">
    <property type="entry name" value="RNASE_H_2"/>
    <property type="match status" value="1"/>
</dbReference>
<reference evidence="15" key="3">
    <citation type="submission" date="2023-05" db="EMBL/GenBank/DDBJ databases">
        <authorList>
            <person name="Smith C.H."/>
        </authorList>
    </citation>
    <scope>NUCLEOTIDE SEQUENCE</scope>
    <source>
        <strain evidence="15">CHS0354</strain>
        <tissue evidence="15">Mantle</tissue>
    </source>
</reference>
<protein>
    <recommendedName>
        <fullName evidence="13">Ribonuclease</fullName>
        <ecNumber evidence="13">3.1.26.4</ecNumber>
    </recommendedName>
</protein>
<dbReference type="GO" id="GO:0032299">
    <property type="term" value="C:ribonuclease H2 complex"/>
    <property type="evidence" value="ECO:0007669"/>
    <property type="project" value="TreeGrafter"/>
</dbReference>
<dbReference type="GO" id="GO:0043137">
    <property type="term" value="P:DNA replication, removal of RNA primer"/>
    <property type="evidence" value="ECO:0007669"/>
    <property type="project" value="TreeGrafter"/>
</dbReference>
<dbReference type="NCBIfam" id="TIGR00716">
    <property type="entry name" value="rnhC"/>
    <property type="match status" value="1"/>
</dbReference>
<dbReference type="EC" id="3.1.26.4" evidence="13"/>
<reference evidence="15" key="2">
    <citation type="journal article" date="2021" name="Genome Biol. Evol.">
        <title>Developing a high-quality reference genome for a parasitic bivalve with doubly uniparental inheritance (Bivalvia: Unionida).</title>
        <authorList>
            <person name="Smith C.H."/>
        </authorList>
    </citation>
    <scope>NUCLEOTIDE SEQUENCE</scope>
    <source>
        <strain evidence="15">CHS0354</strain>
        <tissue evidence="15">Mantle</tissue>
    </source>
</reference>
<dbReference type="PANTHER" id="PTHR10954:SF23">
    <property type="entry name" value="RIBONUCLEASE"/>
    <property type="match status" value="1"/>
</dbReference>
<evidence type="ECO:0000256" key="8">
    <source>
        <dbReference type="ARBA" id="ARBA00022723"/>
    </source>
</evidence>
<evidence type="ECO:0000256" key="12">
    <source>
        <dbReference type="PROSITE-ProRule" id="PRU01319"/>
    </source>
</evidence>
<dbReference type="Pfam" id="PF01351">
    <property type="entry name" value="RNase_HII"/>
    <property type="match status" value="1"/>
</dbReference>
<organism evidence="15 16">
    <name type="scientific">Potamilus streckersoni</name>
    <dbReference type="NCBI Taxonomy" id="2493646"/>
    <lineage>
        <taxon>Eukaryota</taxon>
        <taxon>Metazoa</taxon>
        <taxon>Spiralia</taxon>
        <taxon>Lophotrochozoa</taxon>
        <taxon>Mollusca</taxon>
        <taxon>Bivalvia</taxon>
        <taxon>Autobranchia</taxon>
        <taxon>Heteroconchia</taxon>
        <taxon>Palaeoheterodonta</taxon>
        <taxon>Unionida</taxon>
        <taxon>Unionoidea</taxon>
        <taxon>Unionidae</taxon>
        <taxon>Ambleminae</taxon>
        <taxon>Lampsilini</taxon>
        <taxon>Potamilus</taxon>
    </lineage>
</organism>
<evidence type="ECO:0000256" key="3">
    <source>
        <dbReference type="ARBA" id="ARBA00004065"/>
    </source>
</evidence>
<feature type="binding site" evidence="12">
    <location>
        <position position="92"/>
    </location>
    <ligand>
        <name>a divalent metal cation</name>
        <dbReference type="ChEBI" id="CHEBI:60240"/>
    </ligand>
</feature>
<comment type="similarity">
    <text evidence="5">Belongs to the RNase HII family. RnhC subfamily.</text>
</comment>
<dbReference type="GO" id="GO:0004523">
    <property type="term" value="F:RNA-DNA hybrid ribonuclease activity"/>
    <property type="evidence" value="ECO:0007669"/>
    <property type="project" value="UniProtKB-UniRule"/>
</dbReference>
<evidence type="ECO:0000259" key="14">
    <source>
        <dbReference type="PROSITE" id="PS51975"/>
    </source>
</evidence>
<keyword evidence="8 12" id="KW-0479">Metal-binding</keyword>
<dbReference type="InterPro" id="IPR036397">
    <property type="entry name" value="RNaseH_sf"/>
</dbReference>
<evidence type="ECO:0000256" key="5">
    <source>
        <dbReference type="ARBA" id="ARBA00008378"/>
    </source>
</evidence>
<gene>
    <name evidence="15" type="ORF">CHS0354_035282</name>
</gene>
<name>A0AAE0S2Q1_9BIVA</name>
<dbReference type="PANTHER" id="PTHR10954">
    <property type="entry name" value="RIBONUCLEASE H2 SUBUNIT A"/>
    <property type="match status" value="1"/>
</dbReference>
<dbReference type="InterPro" id="IPR012337">
    <property type="entry name" value="RNaseH-like_sf"/>
</dbReference>
<comment type="cofactor">
    <cofactor evidence="2">
        <name>Mg(2+)</name>
        <dbReference type="ChEBI" id="CHEBI:18420"/>
    </cofactor>
</comment>
<dbReference type="GO" id="GO:0003723">
    <property type="term" value="F:RNA binding"/>
    <property type="evidence" value="ECO:0007669"/>
    <property type="project" value="UniProtKB-UniRule"/>
</dbReference>
<comment type="subcellular location">
    <subcellularLocation>
        <location evidence="4">Cytoplasm</location>
    </subcellularLocation>
</comment>
<dbReference type="GO" id="GO:0046872">
    <property type="term" value="F:metal ion binding"/>
    <property type="evidence" value="ECO:0007669"/>
    <property type="project" value="UniProtKB-KW"/>
</dbReference>
<dbReference type="GO" id="GO:0005737">
    <property type="term" value="C:cytoplasm"/>
    <property type="evidence" value="ECO:0007669"/>
    <property type="project" value="UniProtKB-SubCell"/>
</dbReference>
<evidence type="ECO:0000256" key="1">
    <source>
        <dbReference type="ARBA" id="ARBA00000077"/>
    </source>
</evidence>
<feature type="domain" description="RNase H type-2" evidence="14">
    <location>
        <begin position="85"/>
        <end position="297"/>
    </location>
</feature>
<evidence type="ECO:0000256" key="6">
    <source>
        <dbReference type="ARBA" id="ARBA00022490"/>
    </source>
</evidence>
<evidence type="ECO:0000256" key="2">
    <source>
        <dbReference type="ARBA" id="ARBA00001946"/>
    </source>
</evidence>
<evidence type="ECO:0000256" key="10">
    <source>
        <dbReference type="ARBA" id="ARBA00022801"/>
    </source>
</evidence>
<dbReference type="InterPro" id="IPR001352">
    <property type="entry name" value="RNase_HII/HIII"/>
</dbReference>
<evidence type="ECO:0000313" key="15">
    <source>
        <dbReference type="EMBL" id="KAK3584201.1"/>
    </source>
</evidence>
<accession>A0AAE0S2Q1</accession>
<keyword evidence="9 12" id="KW-0255">Endonuclease</keyword>
<evidence type="ECO:0000256" key="9">
    <source>
        <dbReference type="ARBA" id="ARBA00022759"/>
    </source>
</evidence>
<dbReference type="Proteomes" id="UP001195483">
    <property type="component" value="Unassembled WGS sequence"/>
</dbReference>
<reference evidence="15" key="1">
    <citation type="journal article" date="2021" name="Genome Biol. Evol.">
        <title>A High-Quality Reference Genome for a Parasitic Bivalve with Doubly Uniparental Inheritance (Bivalvia: Unionida).</title>
        <authorList>
            <person name="Smith C.H."/>
        </authorList>
    </citation>
    <scope>NUCLEOTIDE SEQUENCE</scope>
    <source>
        <strain evidence="15">CHS0354</strain>
    </source>
</reference>
<comment type="catalytic activity">
    <reaction evidence="1 12 13">
        <text>Endonucleolytic cleavage to 5'-phosphomonoester.</text>
        <dbReference type="EC" id="3.1.26.4"/>
    </reaction>
</comment>
<proteinExistence type="inferred from homology"/>
<dbReference type="GO" id="GO:0006298">
    <property type="term" value="P:mismatch repair"/>
    <property type="evidence" value="ECO:0007669"/>
    <property type="project" value="TreeGrafter"/>
</dbReference>
<dbReference type="InterPro" id="IPR024567">
    <property type="entry name" value="RNase_HII/HIII_dom"/>
</dbReference>
<dbReference type="EMBL" id="JAEAOA010002069">
    <property type="protein sequence ID" value="KAK3584201.1"/>
    <property type="molecule type" value="Genomic_DNA"/>
</dbReference>
<comment type="function">
    <text evidence="3 13">Endonuclease that specifically degrades the RNA of RNA-DNA hybrids.</text>
</comment>
<comment type="cofactor">
    <cofactor evidence="12">
        <name>Mn(2+)</name>
        <dbReference type="ChEBI" id="CHEBI:29035"/>
    </cofactor>
    <cofactor evidence="12">
        <name>Mg(2+)</name>
        <dbReference type="ChEBI" id="CHEBI:18420"/>
    </cofactor>
    <text evidence="12">Manganese or magnesium. Binds 1 divalent metal ion per monomer in the absence of substrate. May bind a second metal ion after substrate binding.</text>
</comment>
<dbReference type="SUPFAM" id="SSF53098">
    <property type="entry name" value="Ribonuclease H-like"/>
    <property type="match status" value="1"/>
</dbReference>
<feature type="binding site" evidence="12">
    <location>
        <position position="197"/>
    </location>
    <ligand>
        <name>a divalent metal cation</name>
        <dbReference type="ChEBI" id="CHEBI:60240"/>
    </ligand>
</feature>
<sequence>MDVRQLSPVFFDTLRQFLSENGFEFKDRPYQSGKLVFNASDSPEYSILTDFLNRQGIESVTPASPKKQRKPDILSADINIADLHENRIGTDESGKGDYFGPLIVCGVMVSYAHAEQLKEIGVIDSKQLTEARVRELAAEIRTLLPKQGVSLISIPPETYNRLYQKMQNLNAMLGWAHAKAIENLLDYRPDCTLAIADKFGNERYIKTALQEKGKNIRLIQVPRAERDVAVAAASVLAREKLLIEMTALSKMYRIRLPKGAVNVIPTARNFVAHYGKEELGKVAKLHFSTTLKVLATA</sequence>
<evidence type="ECO:0000256" key="4">
    <source>
        <dbReference type="ARBA" id="ARBA00004496"/>
    </source>
</evidence>
<keyword evidence="7 12" id="KW-0540">Nuclease</keyword>
<dbReference type="InterPro" id="IPR004641">
    <property type="entry name" value="RNase_HIII"/>
</dbReference>
<dbReference type="Gene3D" id="3.30.420.10">
    <property type="entry name" value="Ribonuclease H-like superfamily/Ribonuclease H"/>
    <property type="match status" value="1"/>
</dbReference>
<keyword evidence="10 12" id="KW-0378">Hydrolase</keyword>
<keyword evidence="11" id="KW-0460">Magnesium</keyword>